<dbReference type="RefSeq" id="WP_214155195.1">
    <property type="nucleotide sequence ID" value="NZ_JAHBAY010000003.1"/>
</dbReference>
<evidence type="ECO:0000256" key="1">
    <source>
        <dbReference type="SAM" id="Phobius"/>
    </source>
</evidence>
<dbReference type="Pfam" id="PF10825">
    <property type="entry name" value="DUF2752"/>
    <property type="match status" value="1"/>
</dbReference>
<keyword evidence="1" id="KW-1133">Transmembrane helix</keyword>
<evidence type="ECO:0000313" key="4">
    <source>
        <dbReference type="Proteomes" id="UP001197247"/>
    </source>
</evidence>
<keyword evidence="1" id="KW-0812">Transmembrane</keyword>
<dbReference type="InterPro" id="IPR021215">
    <property type="entry name" value="DUF2752"/>
</dbReference>
<feature type="transmembrane region" description="Helical" evidence="1">
    <location>
        <begin position="115"/>
        <end position="134"/>
    </location>
</feature>
<gene>
    <name evidence="3" type="ORF">KIH74_08140</name>
</gene>
<dbReference type="Proteomes" id="UP001197247">
    <property type="component" value="Unassembled WGS sequence"/>
</dbReference>
<accession>A0ABS5TCX3</accession>
<comment type="caution">
    <text evidence="3">The sequence shown here is derived from an EMBL/GenBank/DDBJ whole genome shotgun (WGS) entry which is preliminary data.</text>
</comment>
<evidence type="ECO:0000256" key="2">
    <source>
        <dbReference type="SAM" id="SignalP"/>
    </source>
</evidence>
<reference evidence="3 4" key="1">
    <citation type="submission" date="2021-05" db="EMBL/GenBank/DDBJ databases">
        <title>Kineosporia and Streptomyces sp. nov. two new marine actinobacteria isolated from Coral.</title>
        <authorList>
            <person name="Buangrab K."/>
            <person name="Sutthacheep M."/>
            <person name="Yeemin T."/>
            <person name="Harunari E."/>
            <person name="Igarashi Y."/>
            <person name="Kanchanasin P."/>
            <person name="Tanasupawat S."/>
            <person name="Phongsopitanun W."/>
        </authorList>
    </citation>
    <scope>NUCLEOTIDE SEQUENCE [LARGE SCALE GENOMIC DNA]</scope>
    <source>
        <strain evidence="3 4">J2-2</strain>
    </source>
</reference>
<keyword evidence="1" id="KW-0472">Membrane</keyword>
<feature type="signal peptide" evidence="2">
    <location>
        <begin position="1"/>
        <end position="19"/>
    </location>
</feature>
<organism evidence="3 4">
    <name type="scientific">Kineosporia corallincola</name>
    <dbReference type="NCBI Taxonomy" id="2835133"/>
    <lineage>
        <taxon>Bacteria</taxon>
        <taxon>Bacillati</taxon>
        <taxon>Actinomycetota</taxon>
        <taxon>Actinomycetes</taxon>
        <taxon>Kineosporiales</taxon>
        <taxon>Kineosporiaceae</taxon>
        <taxon>Kineosporia</taxon>
    </lineage>
</organism>
<protein>
    <submittedName>
        <fullName evidence="3">DUF2752 domain-containing protein</fullName>
    </submittedName>
</protein>
<proteinExistence type="predicted"/>
<dbReference type="EMBL" id="JAHBAY010000003">
    <property type="protein sequence ID" value="MBT0768891.1"/>
    <property type="molecule type" value="Genomic_DNA"/>
</dbReference>
<feature type="chain" id="PRO_5046465011" evidence="2">
    <location>
        <begin position="20"/>
        <end position="142"/>
    </location>
</feature>
<feature type="transmembrane region" description="Helical" evidence="1">
    <location>
        <begin position="59"/>
        <end position="81"/>
    </location>
</feature>
<keyword evidence="2" id="KW-0732">Signal</keyword>
<keyword evidence="4" id="KW-1185">Reference proteome</keyword>
<name>A0ABS5TCX3_9ACTN</name>
<sequence>MLRPVAVAAVVAAATGRLALVDPAQPGHYPGCPFLALTGRFCPGCGGLRAVHHLAHGDVVAALSSNLLVVLAVPVLVVLWFRWVARVSRRDSVNGRLPSVSGPDPKGRVRDGNRIWTPVLLAIGLILFAVLRNIPALQVLAP</sequence>
<evidence type="ECO:0000313" key="3">
    <source>
        <dbReference type="EMBL" id="MBT0768891.1"/>
    </source>
</evidence>